<protein>
    <recommendedName>
        <fullName evidence="2">HNH domain-containing protein</fullName>
    </recommendedName>
</protein>
<gene>
    <name evidence="1" type="ORF">LCGC14_1908800</name>
</gene>
<proteinExistence type="predicted"/>
<sequence>MTSLYSKIERLKQFVVFFFEKYQPVCGLCGSKLSWKSFFPILSGKDRDSFALHHKNHNRKDERPKNKAIVHRSCHRRHHREMQIKKEKGMIRIKYKTFENVNGKIIEKNIVVLSLMI</sequence>
<accession>A0A0F9I884</accession>
<reference evidence="1" key="1">
    <citation type="journal article" date="2015" name="Nature">
        <title>Complex archaea that bridge the gap between prokaryotes and eukaryotes.</title>
        <authorList>
            <person name="Spang A."/>
            <person name="Saw J.H."/>
            <person name="Jorgensen S.L."/>
            <person name="Zaremba-Niedzwiedzka K."/>
            <person name="Martijn J."/>
            <person name="Lind A.E."/>
            <person name="van Eijk R."/>
            <person name="Schleper C."/>
            <person name="Guy L."/>
            <person name="Ettema T.J."/>
        </authorList>
    </citation>
    <scope>NUCLEOTIDE SEQUENCE</scope>
</reference>
<dbReference type="AlphaFoldDB" id="A0A0F9I884"/>
<dbReference type="EMBL" id="LAZR01020124">
    <property type="protein sequence ID" value="KKL90030.1"/>
    <property type="molecule type" value="Genomic_DNA"/>
</dbReference>
<name>A0A0F9I884_9ZZZZ</name>
<evidence type="ECO:0008006" key="2">
    <source>
        <dbReference type="Google" id="ProtNLM"/>
    </source>
</evidence>
<organism evidence="1">
    <name type="scientific">marine sediment metagenome</name>
    <dbReference type="NCBI Taxonomy" id="412755"/>
    <lineage>
        <taxon>unclassified sequences</taxon>
        <taxon>metagenomes</taxon>
        <taxon>ecological metagenomes</taxon>
    </lineage>
</organism>
<comment type="caution">
    <text evidence="1">The sequence shown here is derived from an EMBL/GenBank/DDBJ whole genome shotgun (WGS) entry which is preliminary data.</text>
</comment>
<evidence type="ECO:0000313" key="1">
    <source>
        <dbReference type="EMBL" id="KKL90030.1"/>
    </source>
</evidence>